<evidence type="ECO:0000313" key="6">
    <source>
        <dbReference type="EMBL" id="GAD92938.1"/>
    </source>
</evidence>
<dbReference type="GO" id="GO:0031267">
    <property type="term" value="F:small GTPase binding"/>
    <property type="evidence" value="ECO:0007669"/>
    <property type="project" value="TreeGrafter"/>
</dbReference>
<dbReference type="Gene3D" id="1.10.10.750">
    <property type="entry name" value="Ypt/Rab-GAP domain of gyp1p, domain 1"/>
    <property type="match status" value="1"/>
</dbReference>
<gene>
    <name evidence="6" type="ORF">PVAR5_1537</name>
</gene>
<proteinExistence type="predicted"/>
<dbReference type="Gene3D" id="1.10.8.270">
    <property type="entry name" value="putative rabgap domain of human tbc1 domain family member 14 like domains"/>
    <property type="match status" value="1"/>
</dbReference>
<dbReference type="SMART" id="SM00164">
    <property type="entry name" value="TBC"/>
    <property type="match status" value="1"/>
</dbReference>
<dbReference type="Proteomes" id="UP000018001">
    <property type="component" value="Unassembled WGS sequence"/>
</dbReference>
<evidence type="ECO:0000256" key="4">
    <source>
        <dbReference type="SAM" id="MobiDB-lite"/>
    </source>
</evidence>
<evidence type="ECO:0000259" key="5">
    <source>
        <dbReference type="PROSITE" id="PS50086"/>
    </source>
</evidence>
<feature type="coiled-coil region" evidence="3">
    <location>
        <begin position="890"/>
        <end position="917"/>
    </location>
</feature>
<dbReference type="InParanoid" id="V5FM38"/>
<feature type="compositionally biased region" description="Low complexity" evidence="4">
    <location>
        <begin position="169"/>
        <end position="178"/>
    </location>
</feature>
<feature type="compositionally biased region" description="Polar residues" evidence="4">
    <location>
        <begin position="109"/>
        <end position="119"/>
    </location>
</feature>
<evidence type="ECO:0000256" key="3">
    <source>
        <dbReference type="SAM" id="Coils"/>
    </source>
</evidence>
<feature type="region of interest" description="Disordered" evidence="4">
    <location>
        <begin position="943"/>
        <end position="979"/>
    </location>
</feature>
<feature type="compositionally biased region" description="Low complexity" evidence="4">
    <location>
        <begin position="845"/>
        <end position="862"/>
    </location>
</feature>
<feature type="compositionally biased region" description="Polar residues" evidence="4">
    <location>
        <begin position="8"/>
        <end position="19"/>
    </location>
</feature>
<dbReference type="PANTHER" id="PTHR47219:SF9">
    <property type="entry name" value="GTPASE ACTIVATING PROTEIN AND CENTROSOME-ASSOCIATED, ISOFORM B"/>
    <property type="match status" value="1"/>
</dbReference>
<dbReference type="AlphaFoldDB" id="V5FM38"/>
<evidence type="ECO:0000313" key="7">
    <source>
        <dbReference type="Proteomes" id="UP000018001"/>
    </source>
</evidence>
<feature type="compositionally biased region" description="Polar residues" evidence="4">
    <location>
        <begin position="88"/>
        <end position="102"/>
    </location>
</feature>
<dbReference type="InterPro" id="IPR050302">
    <property type="entry name" value="Rab_GAP_TBC_domain"/>
</dbReference>
<dbReference type="SUPFAM" id="SSF47923">
    <property type="entry name" value="Ypt/Rab-GAP domain of gyp1p"/>
    <property type="match status" value="2"/>
</dbReference>
<feature type="compositionally biased region" description="Polar residues" evidence="4">
    <location>
        <begin position="146"/>
        <end position="159"/>
    </location>
</feature>
<keyword evidence="1" id="KW-0343">GTPase activation</keyword>
<dbReference type="FunFam" id="1.10.10.750:FF:000003">
    <property type="entry name" value="GTPase activating protein (Evi5)"/>
    <property type="match status" value="1"/>
</dbReference>
<dbReference type="InterPro" id="IPR035969">
    <property type="entry name" value="Rab-GAP_TBC_sf"/>
</dbReference>
<dbReference type="GO" id="GO:0005096">
    <property type="term" value="F:GTPase activator activity"/>
    <property type="evidence" value="ECO:0007669"/>
    <property type="project" value="UniProtKB-KW"/>
</dbReference>
<feature type="region of interest" description="Disordered" evidence="4">
    <location>
        <begin position="46"/>
        <end position="210"/>
    </location>
</feature>
<feature type="compositionally biased region" description="Polar residues" evidence="4">
    <location>
        <begin position="223"/>
        <end position="232"/>
    </location>
</feature>
<comment type="caution">
    <text evidence="6">The sequence shown here is derived from an EMBL/GenBank/DDBJ whole genome shotgun (WGS) entry which is preliminary data.</text>
</comment>
<sequence>MTREQMEMDTQSGTQQTWRPTGAKRDLRPLAGADWMARARAIDGADRRGKGASRFGPVAKPLTALEQSEASTRPIQQEIMDSIESRMSRTNSESSPNNTDSMVTVPLSDIQSNPQTPNEWKTFDIPEVPAEENGEQEGLVGEKVEGQSTPTVDCSSTTAEGRERRASDSSEQSRSSRGSDADSPADTEGVNWAGLEKTEELEPRNEGTDESTALLLARLEQENNALATNPKSGLSKARSRAKSRPPSVQQIKKLVNDPRSSVRFSELPTPQMTELEFWAALVQDYPQTAQRLPTLTSNKIRSGVPPPLRGVVWPSIAGARDMQLQEEFQRLSGETSPYEGLIGKDIGRSFPNVDMFRDPDGEGQQMLARVLKCFSLYDTKIGYCQGLGFVVGPLLMHMTDAEAFCVLVRLMDHYGLRSCFLPDLSGLHLRIYQFQNLLCRHRPALFAHLESLHIEPVYVSQWFLSFFAVTCPLPMLLRIYDVLLLEGACETLMRVALSLMQRNEKKLMACTEFEDVMQILLSRSLWDTYACNADDLVNDFVSLTSLVSKESLQSLEASYNQSQGVPTGISFPQMQAAASRFLGRLWSGGSSTKSLALNPSTSSLSRPASSIRRSPSKQSVASTLNSFESTSDASTAPTEMSQDSHKSRTKSAISQNNKDKDLHGQIEDLLMALGDLQREQAELAQELQREREEREEDQELAKSMLSYIKGLDGDDSQAADIVTKAEERFLCTGARRMSIVQTKHELRDDATRWKEKYELEAARCSDLGRRMDEYEHENTKIKEELKETRARVQDSHREKQRLEKTIQELRGRKSSEGPDRSSAAQSEPGDMASSRGLRELKLVRSNSQKTTTSSSQKGTWSKRSSSLGLQSVLATENNKPAGDETLLLELVNAKTAEAVAKQELEEVKAKLDSLRKMFSNSHNSLSRSSTGDSIVPTIAVAAATSSPKESARTASGGGFFSGWGRRTPSTNNATCAESK</sequence>
<dbReference type="OrthoDB" id="159449at2759"/>
<dbReference type="EMBL" id="BAUL01000041">
    <property type="protein sequence ID" value="GAD92938.1"/>
    <property type="molecule type" value="Genomic_DNA"/>
</dbReference>
<dbReference type="Pfam" id="PF00566">
    <property type="entry name" value="RabGAP-TBC"/>
    <property type="match status" value="1"/>
</dbReference>
<feature type="compositionally biased region" description="Polar residues" evidence="4">
    <location>
        <begin position="65"/>
        <end position="75"/>
    </location>
</feature>
<dbReference type="FunFam" id="1.10.8.270:FF:000001">
    <property type="entry name" value="TBC1 domain family member 1"/>
    <property type="match status" value="1"/>
</dbReference>
<dbReference type="PROSITE" id="PS50086">
    <property type="entry name" value="TBC_RABGAP"/>
    <property type="match status" value="1"/>
</dbReference>
<dbReference type="InterPro" id="IPR000195">
    <property type="entry name" value="Rab-GAP-TBC_dom"/>
</dbReference>
<feature type="compositionally biased region" description="Low complexity" evidence="4">
    <location>
        <begin position="599"/>
        <end position="613"/>
    </location>
</feature>
<feature type="region of interest" description="Disordered" evidence="4">
    <location>
        <begin position="1"/>
        <end position="31"/>
    </location>
</feature>
<organism evidence="6 7">
    <name type="scientific">Byssochlamys spectabilis (strain No. 5 / NBRC 109023)</name>
    <name type="common">Paecilomyces variotii</name>
    <dbReference type="NCBI Taxonomy" id="1356009"/>
    <lineage>
        <taxon>Eukaryota</taxon>
        <taxon>Fungi</taxon>
        <taxon>Dikarya</taxon>
        <taxon>Ascomycota</taxon>
        <taxon>Pezizomycotina</taxon>
        <taxon>Eurotiomycetes</taxon>
        <taxon>Eurotiomycetidae</taxon>
        <taxon>Eurotiales</taxon>
        <taxon>Thermoascaceae</taxon>
        <taxon>Paecilomyces</taxon>
    </lineage>
</organism>
<dbReference type="PANTHER" id="PTHR47219">
    <property type="entry name" value="RAB GTPASE-ACTIVATING PROTEIN 1-LIKE"/>
    <property type="match status" value="1"/>
</dbReference>
<feature type="compositionally biased region" description="Polar residues" evidence="4">
    <location>
        <begin position="617"/>
        <end position="641"/>
    </location>
</feature>
<feature type="region of interest" description="Disordered" evidence="4">
    <location>
        <begin position="223"/>
        <end position="250"/>
    </location>
</feature>
<feature type="compositionally biased region" description="Basic and acidic residues" evidence="4">
    <location>
        <begin position="196"/>
        <end position="207"/>
    </location>
</feature>
<feature type="compositionally biased region" description="Polar residues" evidence="4">
    <location>
        <begin position="967"/>
        <end position="979"/>
    </location>
</feature>
<dbReference type="FunFam" id="1.10.472.80:FF:000027">
    <property type="entry name" value="GTPase activating protein (Evi5)"/>
    <property type="match status" value="1"/>
</dbReference>
<reference evidence="7" key="1">
    <citation type="journal article" date="2014" name="Genome Announc.">
        <title>Draft genome sequence of the formaldehyde-resistant fungus Byssochlamys spectabilis No. 5 (anamorph Paecilomyces variotii No. 5) (NBRC109023).</title>
        <authorList>
            <person name="Oka T."/>
            <person name="Ekino K."/>
            <person name="Fukuda K."/>
            <person name="Nomura Y."/>
        </authorList>
    </citation>
    <scope>NUCLEOTIDE SEQUENCE [LARGE SCALE GENOMIC DNA]</scope>
    <source>
        <strain evidence="7">No. 5 / NBRC 109023</strain>
    </source>
</reference>
<protein>
    <submittedName>
        <fullName evidence="6">GTPase activating protein (Evi5), putative</fullName>
    </submittedName>
</protein>
<keyword evidence="2 3" id="KW-0175">Coiled coil</keyword>
<feature type="region of interest" description="Disordered" evidence="4">
    <location>
        <begin position="785"/>
        <end position="866"/>
    </location>
</feature>
<dbReference type="Gene3D" id="1.10.472.80">
    <property type="entry name" value="Ypt/Rab-GAP domain of gyp1p, domain 3"/>
    <property type="match status" value="1"/>
</dbReference>
<accession>V5FM38</accession>
<feature type="coiled-coil region" evidence="3">
    <location>
        <begin position="666"/>
        <end position="704"/>
    </location>
</feature>
<keyword evidence="7" id="KW-1185">Reference proteome</keyword>
<evidence type="ECO:0000256" key="2">
    <source>
        <dbReference type="ARBA" id="ARBA00023054"/>
    </source>
</evidence>
<feature type="region of interest" description="Disordered" evidence="4">
    <location>
        <begin position="595"/>
        <end position="661"/>
    </location>
</feature>
<dbReference type="eggNOG" id="KOG4436">
    <property type="taxonomic scope" value="Eukaryota"/>
</dbReference>
<evidence type="ECO:0000256" key="1">
    <source>
        <dbReference type="ARBA" id="ARBA00022468"/>
    </source>
</evidence>
<name>V5FM38_BYSSN</name>
<dbReference type="HOGENOM" id="CLU_005062_1_0_1"/>
<feature type="compositionally biased region" description="Basic and acidic residues" evidence="4">
    <location>
        <begin position="785"/>
        <end position="819"/>
    </location>
</feature>
<feature type="domain" description="Rab-GAP TBC" evidence="5">
    <location>
        <begin position="303"/>
        <end position="487"/>
    </location>
</feature>